<keyword evidence="1 3" id="KW-0732">Signal</keyword>
<dbReference type="NCBIfam" id="TIGR04183">
    <property type="entry name" value="Por_Secre_tail"/>
    <property type="match status" value="1"/>
</dbReference>
<dbReference type="Pfam" id="PF02494">
    <property type="entry name" value="HYR"/>
    <property type="match status" value="3"/>
</dbReference>
<evidence type="ECO:0000313" key="6">
    <source>
        <dbReference type="Proteomes" id="UP000505306"/>
    </source>
</evidence>
<proteinExistence type="predicted"/>
<feature type="domain" description="HYR" evidence="4">
    <location>
        <begin position="1594"/>
        <end position="1677"/>
    </location>
</feature>
<feature type="chain" id="PRO_5026059637" evidence="3">
    <location>
        <begin position="25"/>
        <end position="2096"/>
    </location>
</feature>
<dbReference type="EMBL" id="CP049057">
    <property type="protein sequence ID" value="QIE60058.1"/>
    <property type="molecule type" value="Genomic_DNA"/>
</dbReference>
<dbReference type="InterPro" id="IPR006626">
    <property type="entry name" value="PbH1"/>
</dbReference>
<protein>
    <submittedName>
        <fullName evidence="5">HYR domain-containing protein</fullName>
    </submittedName>
</protein>
<feature type="domain" description="HYR" evidence="4">
    <location>
        <begin position="1920"/>
        <end position="2006"/>
    </location>
</feature>
<feature type="domain" description="HYR" evidence="4">
    <location>
        <begin position="1355"/>
        <end position="1435"/>
    </location>
</feature>
<dbReference type="Gene3D" id="2.60.40.10">
    <property type="entry name" value="Immunoglobulins"/>
    <property type="match status" value="5"/>
</dbReference>
<dbReference type="RefSeq" id="WP_164680070.1">
    <property type="nucleotide sequence ID" value="NZ_CP049057.1"/>
</dbReference>
<dbReference type="InterPro" id="IPR013783">
    <property type="entry name" value="Ig-like_fold"/>
</dbReference>
<dbReference type="InterPro" id="IPR026444">
    <property type="entry name" value="Secre_tail"/>
</dbReference>
<dbReference type="Pfam" id="PF18962">
    <property type="entry name" value="Por_Secre_tail"/>
    <property type="match status" value="1"/>
</dbReference>
<dbReference type="PANTHER" id="PTHR24273:SF32">
    <property type="entry name" value="HYALIN"/>
    <property type="match status" value="1"/>
</dbReference>
<keyword evidence="6" id="KW-1185">Reference proteome</keyword>
<gene>
    <name evidence="5" type="ORF">G5B37_10935</name>
</gene>
<evidence type="ECO:0000256" key="2">
    <source>
        <dbReference type="ARBA" id="ARBA00022737"/>
    </source>
</evidence>
<keyword evidence="2" id="KW-0677">Repeat</keyword>
<sequence>MKTITSLKKSCLFLFMFTTLTMFSQNVRVEIVSGELQITEENGSLNSVLRMSPNGSQITISSDNGNSVVAVGAGVTQSGPNEVNVVLSQISNGILIDGGSGYDTFEHFAHLVISHTDYEIFNFNRVGIYASITSTSGNISVNASETIIFTGTGDLFTDTGNITLSANEQIPSSSGEFRGIVMEGNTIDVDTGNLSMFGKGGNSGNESTGIYLYSTAEIRGLHLNLTGVGGSSTTTSQGIAITDGSTIDQDVMVAEVTLNGSVQVGAGTSNYGILISQSEVTGEKLRINGELDITNGFLNAGVRIEDSMVRCTGLFFNDPDDDLRISGDAGPNGDAIGVSVDNNSVLDANGSANLSISGIGAAGSGGIGVFLGNNSVVKDGRQTTISGFGAGNGFNRHGVRIAGGSQVTGTGNINLNGTTGSGTLNRGFEIRDVGSSILTNGNITINGTSSAATSGEAILINQATIRSISSTLQLNADGNSNSSHLTVQNGTIGDNTSTGLIHLVGDSMNITAGTTLESTGGLIIEPNNSNVPIGLGTPAPVPGQLRLPATALATFNDGFSFIRIGNTTTGDFDIGTATFTDPIVLMGDNFSINQLNAASNTLTIEANGSISEATGAAGPHIIASQTTIEGAIAPGESNSAGLLQTNGDIVFSANDTWQIELFNTSGAGSGHDHLQLLGSTLTLSNASLNLIADAGYSPTTNDTFLIADVPGATPVNGTFENLPEGAVFIEGGFDYQISYVGGSGNDIELTVLGATPTETEVNLDASGLLTITDVNGGTSNDALVVTTNAGNLRIFDPNLKITGTGAGVVQVNDNTVDVPLANITSEIQFDGITGNDTINWDATVDFSSVGTGISIQNVNEVAVNSPITLGSGSLSFITKNDLEIHAIITTDSGNITLSANPSGPLPPVAYVAFLTNGKTITTSGTIAISGRSGTNSAQLNGTPIHAGIYFASVGNNDFRVQSTTGDILVNGQGGEHGIFYEFIGFGSMAGINSLGSSNITLQSTGSSEDIFNQGVLGSPTASGNISVIQNDEVRLLNSGDHFIQSSGSLVISPRTSGRGIGLGNGFNNQLRLNNEAISNLLDGFTDISFGELTSGDVTVNDVTFTDPVNINGASIFIGNIDTQTNNLTMSVAIGGTIEDRVGYASPHVVADNLIINGIISPGSDTAASIFGLQANLSLSSDDTIRINLNGPTTPGTDYDQLDIEGAISLDNATLELLGGFMPNGAEELIIINNDGIDAVTGIFNALPQNAQVTIGSFTGAISYTGGDGNDVVLLADNIPPTAVCQDITVQLDASGSVMINAQDVDGGSTDNIGITSYMVDIDTFSCTDVGAAVQVTLTVTDAAGNSDSCTAMVTVEDMIPPAITCPGDISVNNDPGACAAIVSFAATATDNCSAVVTYSQDPGTSFPVGTTTVTATATDPSGNTATCTFDVTVVDNEPPVAVCQDITVQLDATGNASITPGDIDGGSTDNCGIAALGISPSTFTCADVGANTVTLTVTDVNGNSSTCTATVTVEDNVAPTAVCQDITIQLDANGDANIVAADVDGGSTDACGIASIAVDIDTFDCSNVGPNNVTLTVTDVNGNTSSCVAVVTVEDNIAPMIFCPADIVVPTNNGECGATVTFPLPVGTDNCGIDFVVQQAGIASGEIFPIGVTTNQFIVVDVNGNTATCSFTVTVTDDDPPMAVCQDITVMLDATGNATIVAADVDGGSTDNCAITSLSIDIDSFTCADLGDNIVTLTATDAGGLSSSCTAIVTVENGVMPNAVCQDASVQLDALGMVSIIDASIFDGGSTDACGGTNLTFSVSPDTFTCADVGDNTVTITVTDDGGNTSTCTATLTVEDVIAPTVSCMDLTVSLDANGEASIDPADLVVMSDDICGIAQTSADITDFNCDDVGTPVVVTVTVEDPSGNTATCTATVTVLDEIAPELDCPVDFTVQTIEGTQYEVENFITSGAVTATDNCTDPVNVVSQSPAVGDLLAPGVYPVTITVSDASGNETDCTFNLTVEAVLGIGDNSFDISSVSMYPNPATDFILLNNPQNIPLQDVHIYDVTGRLIKTLDASKELSEMKIDISELASATYMILIKTELGLVTKQLVKN</sequence>
<organism evidence="5 6">
    <name type="scientific">Rasiella rasia</name>
    <dbReference type="NCBI Taxonomy" id="2744027"/>
    <lineage>
        <taxon>Bacteria</taxon>
        <taxon>Pseudomonadati</taxon>
        <taxon>Bacteroidota</taxon>
        <taxon>Flavobacteriia</taxon>
        <taxon>Flavobacteriales</taxon>
        <taxon>Flavobacteriaceae</taxon>
        <taxon>Rasiella</taxon>
    </lineage>
</organism>
<dbReference type="PANTHER" id="PTHR24273">
    <property type="entry name" value="FI04643P-RELATED"/>
    <property type="match status" value="1"/>
</dbReference>
<dbReference type="SMART" id="SM00710">
    <property type="entry name" value="PbH1"/>
    <property type="match status" value="8"/>
</dbReference>
<evidence type="ECO:0000313" key="5">
    <source>
        <dbReference type="EMBL" id="QIE60058.1"/>
    </source>
</evidence>
<feature type="signal peptide" evidence="3">
    <location>
        <begin position="1"/>
        <end position="24"/>
    </location>
</feature>
<dbReference type="KEGG" id="mgel:G5B37_10935"/>
<evidence type="ECO:0000256" key="1">
    <source>
        <dbReference type="ARBA" id="ARBA00022729"/>
    </source>
</evidence>
<dbReference type="InterPro" id="IPR003410">
    <property type="entry name" value="HYR_dom"/>
</dbReference>
<accession>A0A6G6GND9</accession>
<dbReference type="PROSITE" id="PS50825">
    <property type="entry name" value="HYR"/>
    <property type="match status" value="3"/>
</dbReference>
<reference evidence="5 6" key="1">
    <citation type="submission" date="2020-02" db="EMBL/GenBank/DDBJ databases">
        <title>Complete genome sequence of Flavobacteriaceae bacterium.</title>
        <authorList>
            <person name="Kim S.-J."/>
            <person name="Kim Y.-S."/>
            <person name="Kim K.-H."/>
        </authorList>
    </citation>
    <scope>NUCLEOTIDE SEQUENCE [LARGE SCALE GENOMIC DNA]</scope>
    <source>
        <strain evidence="5 6">RR4-40</strain>
    </source>
</reference>
<name>A0A6G6GND9_9FLAO</name>
<dbReference type="Proteomes" id="UP000505306">
    <property type="component" value="Chromosome"/>
</dbReference>
<evidence type="ECO:0000259" key="4">
    <source>
        <dbReference type="PROSITE" id="PS50825"/>
    </source>
</evidence>
<evidence type="ECO:0000256" key="3">
    <source>
        <dbReference type="SAM" id="SignalP"/>
    </source>
</evidence>